<dbReference type="EMBL" id="PDJF01000001">
    <property type="protein sequence ID" value="PFG28851.1"/>
    <property type="molecule type" value="Genomic_DNA"/>
</dbReference>
<dbReference type="AlphaFoldDB" id="A0A2A9DR37"/>
<dbReference type="Proteomes" id="UP000221653">
    <property type="component" value="Unassembled WGS sequence"/>
</dbReference>
<evidence type="ECO:0000313" key="2">
    <source>
        <dbReference type="Proteomes" id="UP000221653"/>
    </source>
</evidence>
<gene>
    <name evidence="1" type="ORF">ATK06_1977</name>
</gene>
<accession>A0A2A9DR37</accession>
<dbReference type="STRING" id="1724.GCA_001044175_00901"/>
<keyword evidence="2" id="KW-1185">Reference proteome</keyword>
<evidence type="ECO:0000313" key="1">
    <source>
        <dbReference type="EMBL" id="PFG28851.1"/>
    </source>
</evidence>
<protein>
    <submittedName>
        <fullName evidence="1">Uncharacterized protein</fullName>
    </submittedName>
</protein>
<sequence>MLSINQPITLLLLRNPSHVFVAAKCARCKAATLMKTPQDAFNHVRLHNLFVRSDQHPWINFTLAF</sequence>
<organism evidence="1 2">
    <name type="scientific">Corynebacterium renale</name>
    <dbReference type="NCBI Taxonomy" id="1724"/>
    <lineage>
        <taxon>Bacteria</taxon>
        <taxon>Bacillati</taxon>
        <taxon>Actinomycetota</taxon>
        <taxon>Actinomycetes</taxon>
        <taxon>Mycobacteriales</taxon>
        <taxon>Corynebacteriaceae</taxon>
        <taxon>Corynebacterium</taxon>
    </lineage>
</organism>
<comment type="caution">
    <text evidence="1">The sequence shown here is derived from an EMBL/GenBank/DDBJ whole genome shotgun (WGS) entry which is preliminary data.</text>
</comment>
<proteinExistence type="predicted"/>
<name>A0A2A9DR37_9CORY</name>
<reference evidence="1 2" key="1">
    <citation type="submission" date="2017-10" db="EMBL/GenBank/DDBJ databases">
        <title>Sequencing the genomes of 1000 actinobacteria strains.</title>
        <authorList>
            <person name="Klenk H.-P."/>
        </authorList>
    </citation>
    <scope>NUCLEOTIDE SEQUENCE [LARGE SCALE GENOMIC DNA]</scope>
    <source>
        <strain evidence="1 2">DSM 20688</strain>
    </source>
</reference>